<keyword evidence="1 4" id="KW-1003">Cell membrane</keyword>
<proteinExistence type="inferred from homology"/>
<keyword evidence="2 4" id="KW-0963">Cytoplasm</keyword>
<dbReference type="Gene3D" id="1.10.3890.10">
    <property type="entry name" value="HflD-like"/>
    <property type="match status" value="1"/>
</dbReference>
<dbReference type="InterPro" id="IPR007451">
    <property type="entry name" value="HflD"/>
</dbReference>
<dbReference type="EMBL" id="CP066167">
    <property type="protein sequence ID" value="QQD20003.1"/>
    <property type="molecule type" value="Genomic_DNA"/>
</dbReference>
<keyword evidence="3 4" id="KW-0472">Membrane</keyword>
<dbReference type="AlphaFoldDB" id="A0A7T4US60"/>
<evidence type="ECO:0000313" key="6">
    <source>
        <dbReference type="Proteomes" id="UP000596063"/>
    </source>
</evidence>
<evidence type="ECO:0000256" key="4">
    <source>
        <dbReference type="HAMAP-Rule" id="MF_00695"/>
    </source>
</evidence>
<accession>A0A7T4US60</accession>
<dbReference type="NCBIfam" id="NF001246">
    <property type="entry name" value="PRK00218.1-2"/>
    <property type="match status" value="1"/>
</dbReference>
<keyword evidence="6" id="KW-1185">Reference proteome</keyword>
<dbReference type="HAMAP" id="MF_00695">
    <property type="entry name" value="HflD_protein"/>
    <property type="match status" value="1"/>
</dbReference>
<dbReference type="GO" id="GO:0005886">
    <property type="term" value="C:plasma membrane"/>
    <property type="evidence" value="ECO:0007669"/>
    <property type="project" value="UniProtKB-SubCell"/>
</dbReference>
<sequence length="211" mass="23799">MNQPHTDVLRDQTLGLAAVVQSVLLVDQIARTGQAEPEALEASLNSLFSFSADSTEAALGDLRDFSLGIRGLRDLLSGNDYGERRNVMRYCLGVLHLQRRLSRDSEGMTLLRNRLEHAEKQREFVSNISGMSDTLASIYQDTLSQYRYRIQVNGSAQQLQNPNNAARIRSLLLAGVRGAFLWRQAGGSRWRLIFHRNRYFECAKSLLMAPE</sequence>
<organism evidence="5 6">
    <name type="scientific">Spongiibacter nanhainus</name>
    <dbReference type="NCBI Taxonomy" id="2794344"/>
    <lineage>
        <taxon>Bacteria</taxon>
        <taxon>Pseudomonadati</taxon>
        <taxon>Pseudomonadota</taxon>
        <taxon>Gammaproteobacteria</taxon>
        <taxon>Cellvibrionales</taxon>
        <taxon>Spongiibacteraceae</taxon>
        <taxon>Spongiibacter</taxon>
    </lineage>
</organism>
<dbReference type="InterPro" id="IPR035932">
    <property type="entry name" value="HflD-like_sf"/>
</dbReference>
<name>A0A7T4US60_9GAMM</name>
<comment type="subcellular location">
    <subcellularLocation>
        <location evidence="4">Cytoplasm</location>
    </subcellularLocation>
    <subcellularLocation>
        <location evidence="4">Cell membrane</location>
        <topology evidence="4">Peripheral membrane protein</topology>
        <orientation evidence="4">Cytoplasmic side</orientation>
    </subcellularLocation>
</comment>
<dbReference type="Pfam" id="PF04356">
    <property type="entry name" value="DUF489"/>
    <property type="match status" value="1"/>
</dbReference>
<dbReference type="PANTHER" id="PTHR38100">
    <property type="entry name" value="HIGH FREQUENCY LYSOGENIZATION PROTEIN HFLD"/>
    <property type="match status" value="1"/>
</dbReference>
<evidence type="ECO:0000256" key="3">
    <source>
        <dbReference type="ARBA" id="ARBA00023136"/>
    </source>
</evidence>
<gene>
    <name evidence="4 5" type="primary">hflD</name>
    <name evidence="5" type="ORF">I6N98_09315</name>
</gene>
<protein>
    <recommendedName>
        <fullName evidence="4">High frequency lysogenization protein HflD homolog</fullName>
    </recommendedName>
</protein>
<evidence type="ECO:0000256" key="2">
    <source>
        <dbReference type="ARBA" id="ARBA00022490"/>
    </source>
</evidence>
<dbReference type="Proteomes" id="UP000596063">
    <property type="component" value="Chromosome"/>
</dbReference>
<evidence type="ECO:0000313" key="5">
    <source>
        <dbReference type="EMBL" id="QQD20003.1"/>
    </source>
</evidence>
<dbReference type="RefSeq" id="WP_198571480.1">
    <property type="nucleotide sequence ID" value="NZ_CP066167.1"/>
</dbReference>
<evidence type="ECO:0000256" key="1">
    <source>
        <dbReference type="ARBA" id="ARBA00022475"/>
    </source>
</evidence>
<comment type="similarity">
    <text evidence="4">Belongs to the HflD family.</text>
</comment>
<dbReference type="KEGG" id="snan:I6N98_09315"/>
<reference evidence="5 6" key="1">
    <citation type="submission" date="2020-12" db="EMBL/GenBank/DDBJ databases">
        <authorList>
            <person name="Shan Y."/>
        </authorList>
    </citation>
    <scope>NUCLEOTIDE SEQUENCE [LARGE SCALE GENOMIC DNA]</scope>
    <source>
        <strain evidence="6">csc3.9</strain>
    </source>
</reference>
<dbReference type="SUPFAM" id="SSF101322">
    <property type="entry name" value="YcfC-like"/>
    <property type="match status" value="1"/>
</dbReference>
<dbReference type="GO" id="GO:0005737">
    <property type="term" value="C:cytoplasm"/>
    <property type="evidence" value="ECO:0007669"/>
    <property type="project" value="UniProtKB-SubCell"/>
</dbReference>
<dbReference type="PANTHER" id="PTHR38100:SF1">
    <property type="entry name" value="HIGH FREQUENCY LYSOGENIZATION PROTEIN HFLD"/>
    <property type="match status" value="1"/>
</dbReference>